<dbReference type="KEGG" id="lma:LMJF_32_2110"/>
<reference evidence="2 3" key="1">
    <citation type="journal article" date="2005" name="Science">
        <title>The genome of the kinetoplastid parasite, Leishmania major.</title>
        <authorList>
            <person name="Ivens A.C."/>
            <person name="Peacock C.S."/>
            <person name="Worthey E.A."/>
            <person name="Murphy L."/>
            <person name="Aggarwal G."/>
            <person name="Berriman M."/>
            <person name="Sisk E."/>
            <person name="Rajandream M.A."/>
            <person name="Adlem E."/>
            <person name="Aert R."/>
            <person name="Anupama A."/>
            <person name="Apostolou Z."/>
            <person name="Attipoe P."/>
            <person name="Bason N."/>
            <person name="Bauser C."/>
            <person name="Beck A."/>
            <person name="Beverley S.M."/>
            <person name="Bianchettin G."/>
            <person name="Borzym K."/>
            <person name="Bothe G."/>
            <person name="Bruschi C.V."/>
            <person name="Collins M."/>
            <person name="Cadag E."/>
            <person name="Ciarloni L."/>
            <person name="Clayton C."/>
            <person name="Coulson R.M."/>
            <person name="Cronin A."/>
            <person name="Cruz A.K."/>
            <person name="Davies R.M."/>
            <person name="De Gaudenzi J."/>
            <person name="Dobson D.E."/>
            <person name="Duesterhoeft A."/>
            <person name="Fazelina G."/>
            <person name="Fosker N."/>
            <person name="Frasch A.C."/>
            <person name="Fraser A."/>
            <person name="Fuchs M."/>
            <person name="Gabel C."/>
            <person name="Goble A."/>
            <person name="Goffeau A."/>
            <person name="Harris D."/>
            <person name="Hertz-Fowler C."/>
            <person name="Hilbert H."/>
            <person name="Horn D."/>
            <person name="Huang Y."/>
            <person name="Klages S."/>
            <person name="Knights A."/>
            <person name="Kube M."/>
            <person name="Larke N."/>
            <person name="Litvin L."/>
            <person name="Lord A."/>
            <person name="Louie T."/>
            <person name="Marra M."/>
            <person name="Masuy D."/>
            <person name="Matthews K."/>
            <person name="Michaeli S."/>
            <person name="Mottram J.C."/>
            <person name="Muller-Auer S."/>
            <person name="Munden H."/>
            <person name="Nelson S."/>
            <person name="Norbertczak H."/>
            <person name="Oliver K."/>
            <person name="O'neil S."/>
            <person name="Pentony M."/>
            <person name="Pohl T.M."/>
            <person name="Price C."/>
            <person name="Purnelle B."/>
            <person name="Quail M.A."/>
            <person name="Rabbinowitsch E."/>
            <person name="Reinhardt R."/>
            <person name="Rieger M."/>
            <person name="Rinta J."/>
            <person name="Robben J."/>
            <person name="Robertson L."/>
            <person name="Ruiz J.C."/>
            <person name="Rutter S."/>
            <person name="Saunders D."/>
            <person name="Schafer M."/>
            <person name="Schein J."/>
            <person name="Schwartz D.C."/>
            <person name="Seeger K."/>
            <person name="Seyler A."/>
            <person name="Sharp S."/>
            <person name="Shin H."/>
            <person name="Sivam D."/>
            <person name="Squares R."/>
            <person name="Squares S."/>
            <person name="Tosato V."/>
            <person name="Vogt C."/>
            <person name="Volckaert G."/>
            <person name="Wambutt R."/>
            <person name="Warren T."/>
            <person name="Wedler H."/>
            <person name="Woodward J."/>
            <person name="Zhou S."/>
            <person name="Zimmermann W."/>
            <person name="Smith D.F."/>
            <person name="Blackwell J.M."/>
            <person name="Stuart K.D."/>
            <person name="Barrell B."/>
            <person name="Myler P.J."/>
        </authorList>
    </citation>
    <scope>NUCLEOTIDE SEQUENCE [LARGE SCALE GENOMIC DNA]</scope>
    <source>
        <strain evidence="3">MHOM/IL/81/Friedlin</strain>
    </source>
</reference>
<feature type="region of interest" description="Disordered" evidence="1">
    <location>
        <begin position="580"/>
        <end position="599"/>
    </location>
</feature>
<feature type="compositionally biased region" description="Low complexity" evidence="1">
    <location>
        <begin position="496"/>
        <end position="511"/>
    </location>
</feature>
<name>Q4Q565_LEIMA</name>
<dbReference type="VEuPathDB" id="TriTrypDB:LMJFC_320030500"/>
<organism evidence="2 3">
    <name type="scientific">Leishmania major</name>
    <dbReference type="NCBI Taxonomy" id="5664"/>
    <lineage>
        <taxon>Eukaryota</taxon>
        <taxon>Discoba</taxon>
        <taxon>Euglenozoa</taxon>
        <taxon>Kinetoplastea</taxon>
        <taxon>Metakinetoplastina</taxon>
        <taxon>Trypanosomatida</taxon>
        <taxon>Trypanosomatidae</taxon>
        <taxon>Leishmaniinae</taxon>
        <taxon>Leishmania</taxon>
    </lineage>
</organism>
<feature type="compositionally biased region" description="Low complexity" evidence="1">
    <location>
        <begin position="538"/>
        <end position="549"/>
    </location>
</feature>
<protein>
    <submittedName>
        <fullName evidence="2">Uncharacterized protein</fullName>
    </submittedName>
</protein>
<accession>Q4Q565</accession>
<dbReference type="EMBL" id="FR796428">
    <property type="protein sequence ID" value="CAJ08737.1"/>
    <property type="molecule type" value="Genomic_DNA"/>
</dbReference>
<dbReference type="GeneID" id="5656330"/>
<dbReference type="VEuPathDB" id="TriTrypDB:LMJSD75_320028000"/>
<dbReference type="InParanoid" id="Q4Q565"/>
<feature type="region of interest" description="Disordered" evidence="1">
    <location>
        <begin position="481"/>
        <end position="551"/>
    </location>
</feature>
<evidence type="ECO:0000256" key="1">
    <source>
        <dbReference type="SAM" id="MobiDB-lite"/>
    </source>
</evidence>
<feature type="compositionally biased region" description="Basic and acidic residues" evidence="1">
    <location>
        <begin position="580"/>
        <end position="592"/>
    </location>
</feature>
<dbReference type="RefSeq" id="XP_001685533.1">
    <property type="nucleotide sequence ID" value="XM_001685481.1"/>
</dbReference>
<keyword evidence="3" id="KW-1185">Reference proteome</keyword>
<dbReference type="AlphaFoldDB" id="Q4Q565"/>
<evidence type="ECO:0000313" key="2">
    <source>
        <dbReference type="EMBL" id="CAJ08737.1"/>
    </source>
</evidence>
<dbReference type="Proteomes" id="UP000000542">
    <property type="component" value="Chromosome 32"/>
</dbReference>
<gene>
    <name evidence="2" type="ORF">LMJF_32_2110</name>
</gene>
<reference evidence="2 3" key="2">
    <citation type="journal article" date="2011" name="Genome Res.">
        <title>Chromosome and gene copy number variation allow major structural change between species and strains of Leishmania.</title>
        <authorList>
            <person name="Rogers M.B."/>
            <person name="Hilley J.D."/>
            <person name="Dickens N.J."/>
            <person name="Wilkes J."/>
            <person name="Bates P.A."/>
            <person name="Depledge D.P."/>
            <person name="Harris D."/>
            <person name="Her Y."/>
            <person name="Herzyk P."/>
            <person name="Imamura H."/>
            <person name="Otto T.D."/>
            <person name="Sanders M."/>
            <person name="Seeger K."/>
            <person name="Dujardin J.C."/>
            <person name="Berriman M."/>
            <person name="Smith D.F."/>
            <person name="Hertz-Fowler C."/>
            <person name="Mottram J.C."/>
        </authorList>
    </citation>
    <scope>NUCLEOTIDE SEQUENCE [LARGE SCALE GENOMIC DNA]</scope>
    <source>
        <strain evidence="3">MHOM/IL/81/Friedlin</strain>
    </source>
</reference>
<dbReference type="VEuPathDB" id="TriTrypDB:LMJLV39_320027900"/>
<evidence type="ECO:0000313" key="3">
    <source>
        <dbReference type="Proteomes" id="UP000000542"/>
    </source>
</evidence>
<dbReference type="VEuPathDB" id="TriTrypDB:LmjF.32.2110"/>
<sequence length="871" mass="96264">MSTVQLHPHFVAACNYADVISIVGLLKEPIDSGDFKTNDGAPYLPSAYTSTIHLGDALSGLPYSTRPPSPRKRTSILTTSAQTVHTPFATHAPVASKWPPLSLIEANAGLEDEKVTPFLIPPPKTSPTPTSSRLRLSHCQSLKGVKPRRPKVLCIWDVDDTLVASGASGVRQNAVFRDSELVELFRSAGDTARHLLLSQGSIDDVLERPGGRLWCVRPFLERTTGSTGDDRATDGYTDCSSSAPASSRGGAKKRKSFFANFLRCGGGSRTKVQPASASSVTSHTGAWNGYRAGRDDLSDRDLRHFASGTVVVRLATVRERSEQEEDSAFLDDPRASPTCNRTFDGQLDDKAEQQGRWLILRPEVWGITLASMSTFFPPSRNTAFVNGKIYRKMDVVWSLAMSSEWDSVFFIDNNLSELGVVRYGLQISDMLDLRRQHKVYRFFQADYLLLATSAKLRDLGLRYGRDITRVPDTAELALSLEDQQNRSSCDQQAQKAASVTATSPSSSATAPKGSKTEEASELKWCKSAPVSSSGSADTTGSRTSGVTSSDAGHYASWKGCSSVWGPGANGLADDVKIVKSNEGDRTPPHRDATSPLMVQRRHRSSHGYRSVDAECLPLKFPLFPCHPLHEGGDGDLGASVTTATSIVRSPTLSYKDVNLIVVNLHMPSEAYRRVLTTARTSSSGQRSMQRVNSHFSRYVGQPVFANDRSCTDEQYKDVLKYFQEAESTLFQVAEEDMRANGFVDVNRVSRWVPCTRMVCAPIRMRPTFVPHMLDFYKLFFKEVEERLVATLQRTGGVSASCVLHAEAQRQYYILQRVLPFIDPYLTGDLGRILFDIYTTDGSIPRSMAEQLKKTIDRTRDRIQPLQKKRRQ</sequence>
<proteinExistence type="predicted"/>
<feature type="compositionally biased region" description="Basic and acidic residues" evidence="1">
    <location>
        <begin position="514"/>
        <end position="524"/>
    </location>
</feature>
<dbReference type="eggNOG" id="ENOG502S0JQ">
    <property type="taxonomic scope" value="Eukaryota"/>
</dbReference>
<dbReference type="OMA" id="SCTDEQY"/>
<feature type="compositionally biased region" description="Polar residues" evidence="1">
    <location>
        <begin position="481"/>
        <end position="495"/>
    </location>
</feature>
<feature type="region of interest" description="Disordered" evidence="1">
    <location>
        <begin position="225"/>
        <end position="250"/>
    </location>
</feature>
<dbReference type="HOGENOM" id="CLU_329691_0_0_1"/>